<evidence type="ECO:0000313" key="2">
    <source>
        <dbReference type="EMBL" id="RXH09646.1"/>
    </source>
</evidence>
<organism evidence="1 3">
    <name type="scientific">Bradyrhizobium guangzhouense</name>
    <dbReference type="NCBI Taxonomy" id="1325095"/>
    <lineage>
        <taxon>Bacteria</taxon>
        <taxon>Pseudomonadati</taxon>
        <taxon>Pseudomonadota</taxon>
        <taxon>Alphaproteobacteria</taxon>
        <taxon>Hyphomicrobiales</taxon>
        <taxon>Nitrobacteraceae</taxon>
        <taxon>Bradyrhizobium</taxon>
    </lineage>
</organism>
<dbReference type="AlphaFoldDB" id="A0AAE6CAH1"/>
<dbReference type="EMBL" id="RDQZ01000024">
    <property type="protein sequence ID" value="RXH09646.1"/>
    <property type="molecule type" value="Genomic_DNA"/>
</dbReference>
<dbReference type="Proteomes" id="UP000288972">
    <property type="component" value="Chromosome"/>
</dbReference>
<dbReference type="EMBL" id="CP030053">
    <property type="protein sequence ID" value="QAU48684.1"/>
    <property type="molecule type" value="Genomic_DNA"/>
</dbReference>
<reference evidence="2 4" key="2">
    <citation type="submission" date="2018-10" db="EMBL/GenBank/DDBJ databases">
        <title>Bradyrhizobium sp. nov., effective nodules isolated from peanut in China.</title>
        <authorList>
            <person name="Li Y."/>
        </authorList>
    </citation>
    <scope>NUCLEOTIDE SEQUENCE [LARGE SCALE GENOMIC DNA]</scope>
    <source>
        <strain evidence="2 4">CCBAU 53426</strain>
    </source>
</reference>
<evidence type="ECO:0000313" key="3">
    <source>
        <dbReference type="Proteomes" id="UP000288972"/>
    </source>
</evidence>
<gene>
    <name evidence="2" type="ORF">EAS56_25420</name>
    <name evidence="1" type="ORF">XH91_27225</name>
</gene>
<name>A0AAE6CAH1_9BRAD</name>
<protein>
    <submittedName>
        <fullName evidence="1">Uncharacterized protein</fullName>
    </submittedName>
</protein>
<evidence type="ECO:0000313" key="1">
    <source>
        <dbReference type="EMBL" id="QAU48684.1"/>
    </source>
</evidence>
<reference evidence="1 3" key="1">
    <citation type="submission" date="2018-06" db="EMBL/GenBank/DDBJ databases">
        <title>Comparative genomics of rhizobia nodulating Arachis hypogaea in China.</title>
        <authorList>
            <person name="Li Y."/>
        </authorList>
    </citation>
    <scope>NUCLEOTIDE SEQUENCE [LARGE SCALE GENOMIC DNA]</scope>
    <source>
        <strain evidence="1 3">CCBAU 51670</strain>
    </source>
</reference>
<dbReference type="KEGG" id="bgz:XH91_27225"/>
<dbReference type="RefSeq" id="WP_128953443.1">
    <property type="nucleotide sequence ID" value="NZ_CP030053.1"/>
</dbReference>
<evidence type="ECO:0000313" key="4">
    <source>
        <dbReference type="Proteomes" id="UP000290401"/>
    </source>
</evidence>
<dbReference type="Proteomes" id="UP000290401">
    <property type="component" value="Unassembled WGS sequence"/>
</dbReference>
<proteinExistence type="predicted"/>
<keyword evidence="4" id="KW-1185">Reference proteome</keyword>
<accession>A0AAE6CAH1</accession>
<sequence>MAAEAEQRRKEDEAAVVKALAERQAAEAALTDRIASEKAAADLADQHNDAVKVADLPPAPSKPSLSSQEMIKLLQSELLPIAKQL</sequence>